<dbReference type="InterPro" id="IPR036612">
    <property type="entry name" value="KH_dom_type_1_sf"/>
</dbReference>
<dbReference type="OrthoDB" id="9803205at2"/>
<comment type="similarity">
    <text evidence="9">Belongs to the RNase Y family.</text>
</comment>
<dbReference type="InterPro" id="IPR006675">
    <property type="entry name" value="HDIG_dom"/>
</dbReference>
<protein>
    <recommendedName>
        <fullName evidence="9 10">Ribonuclease Y</fullName>
        <shortName evidence="9">RNase Y</shortName>
        <ecNumber evidence="9 10">3.1.-.-</ecNumber>
    </recommendedName>
</protein>
<dbReference type="Gene3D" id="1.10.3210.10">
    <property type="entry name" value="Hypothetical protein af1432"/>
    <property type="match status" value="1"/>
</dbReference>
<dbReference type="AlphaFoldDB" id="A0A2M9BLG1"/>
<dbReference type="InterPro" id="IPR017705">
    <property type="entry name" value="Ribonuclease_Y"/>
</dbReference>
<dbReference type="NCBIfam" id="TIGR03319">
    <property type="entry name" value="RNase_Y"/>
    <property type="match status" value="1"/>
</dbReference>
<dbReference type="CDD" id="cd22431">
    <property type="entry name" value="KH-I_RNaseY"/>
    <property type="match status" value="1"/>
</dbReference>
<evidence type="ECO:0000256" key="5">
    <source>
        <dbReference type="ARBA" id="ARBA00022801"/>
    </source>
</evidence>
<dbReference type="PANTHER" id="PTHR12826">
    <property type="entry name" value="RIBONUCLEASE Y"/>
    <property type="match status" value="1"/>
</dbReference>
<keyword evidence="7" id="KW-1133">Transmembrane helix</keyword>
<dbReference type="FunFam" id="1.10.3210.10:FF:000013">
    <property type="entry name" value="Ribonuclease Y"/>
    <property type="match status" value="1"/>
</dbReference>
<keyword evidence="14" id="KW-1185">Reference proteome</keyword>
<keyword evidence="3 9" id="KW-0540">Nuclease</keyword>
<evidence type="ECO:0000256" key="11">
    <source>
        <dbReference type="SAM" id="Coils"/>
    </source>
</evidence>
<evidence type="ECO:0000256" key="2">
    <source>
        <dbReference type="ARBA" id="ARBA00022692"/>
    </source>
</evidence>
<dbReference type="Gene3D" id="3.30.1370.10">
    <property type="entry name" value="K Homology domain, type 1"/>
    <property type="match status" value="1"/>
</dbReference>
<dbReference type="SUPFAM" id="SSF54791">
    <property type="entry name" value="Eukaryotic type KH-domain (KH-domain type I)"/>
    <property type="match status" value="1"/>
</dbReference>
<dbReference type="GO" id="GO:0006402">
    <property type="term" value="P:mRNA catabolic process"/>
    <property type="evidence" value="ECO:0007669"/>
    <property type="project" value="UniProtKB-UniRule"/>
</dbReference>
<dbReference type="SMART" id="SM00322">
    <property type="entry name" value="KH"/>
    <property type="match status" value="1"/>
</dbReference>
<dbReference type="PROSITE" id="PS51831">
    <property type="entry name" value="HD"/>
    <property type="match status" value="1"/>
</dbReference>
<dbReference type="Pfam" id="PF00013">
    <property type="entry name" value="KH_1"/>
    <property type="match status" value="1"/>
</dbReference>
<evidence type="ECO:0000259" key="12">
    <source>
        <dbReference type="PROSITE" id="PS51831"/>
    </source>
</evidence>
<dbReference type="PANTHER" id="PTHR12826:SF15">
    <property type="entry name" value="RIBONUCLEASE Y"/>
    <property type="match status" value="1"/>
</dbReference>
<name>A0A2M9BLG1_9BACT</name>
<dbReference type="GO" id="GO:0004521">
    <property type="term" value="F:RNA endonuclease activity"/>
    <property type="evidence" value="ECO:0007669"/>
    <property type="project" value="UniProtKB-UniRule"/>
</dbReference>
<accession>A0A2M9BLG1</accession>
<dbReference type="HAMAP" id="MF_00335">
    <property type="entry name" value="RNase_Y"/>
    <property type="match status" value="1"/>
</dbReference>
<keyword evidence="2" id="KW-0812">Transmembrane</keyword>
<keyword evidence="6 9" id="KW-0694">RNA-binding</keyword>
<dbReference type="InterPro" id="IPR004087">
    <property type="entry name" value="KH_dom"/>
</dbReference>
<evidence type="ECO:0000256" key="8">
    <source>
        <dbReference type="ARBA" id="ARBA00023136"/>
    </source>
</evidence>
<evidence type="ECO:0000256" key="7">
    <source>
        <dbReference type="ARBA" id="ARBA00022989"/>
    </source>
</evidence>
<evidence type="ECO:0000256" key="10">
    <source>
        <dbReference type="NCBIfam" id="TIGR03319"/>
    </source>
</evidence>
<dbReference type="SMART" id="SM00471">
    <property type="entry name" value="HDc"/>
    <property type="match status" value="1"/>
</dbReference>
<organism evidence="13 14">
    <name type="scientific">Hymenobacter chitinivorans DSM 11115</name>
    <dbReference type="NCBI Taxonomy" id="1121954"/>
    <lineage>
        <taxon>Bacteria</taxon>
        <taxon>Pseudomonadati</taxon>
        <taxon>Bacteroidota</taxon>
        <taxon>Cytophagia</taxon>
        <taxon>Cytophagales</taxon>
        <taxon>Hymenobacteraceae</taxon>
        <taxon>Hymenobacter</taxon>
    </lineage>
</organism>
<keyword evidence="1" id="KW-1003">Cell membrane</keyword>
<dbReference type="EMBL" id="PGFA01000001">
    <property type="protein sequence ID" value="PJJ58772.1"/>
    <property type="molecule type" value="Genomic_DNA"/>
</dbReference>
<dbReference type="GO" id="GO:0003723">
    <property type="term" value="F:RNA binding"/>
    <property type="evidence" value="ECO:0007669"/>
    <property type="project" value="UniProtKB-UniRule"/>
</dbReference>
<dbReference type="NCBIfam" id="TIGR00277">
    <property type="entry name" value="HDIG"/>
    <property type="match status" value="1"/>
</dbReference>
<keyword evidence="4 9" id="KW-0255">Endonuclease</keyword>
<dbReference type="GO" id="GO:0005886">
    <property type="term" value="C:plasma membrane"/>
    <property type="evidence" value="ECO:0007669"/>
    <property type="project" value="UniProtKB-UniRule"/>
</dbReference>
<dbReference type="EC" id="3.1.-.-" evidence="9 10"/>
<evidence type="ECO:0000256" key="1">
    <source>
        <dbReference type="ARBA" id="ARBA00022475"/>
    </source>
</evidence>
<dbReference type="SUPFAM" id="SSF109604">
    <property type="entry name" value="HD-domain/PDEase-like"/>
    <property type="match status" value="1"/>
</dbReference>
<gene>
    <name evidence="9" type="primary">rny</name>
    <name evidence="13" type="ORF">CLV45_0182</name>
</gene>
<keyword evidence="11" id="KW-0175">Coiled coil</keyword>
<feature type="coiled-coil region" evidence="11">
    <location>
        <begin position="31"/>
        <end position="188"/>
    </location>
</feature>
<keyword evidence="5 9" id="KW-0378">Hydrolase</keyword>
<dbReference type="RefSeq" id="WP_100334525.1">
    <property type="nucleotide sequence ID" value="NZ_PGFA01000001.1"/>
</dbReference>
<dbReference type="Pfam" id="PF12072">
    <property type="entry name" value="RNase_Y_N"/>
    <property type="match status" value="1"/>
</dbReference>
<dbReference type="InterPro" id="IPR004088">
    <property type="entry name" value="KH_dom_type_1"/>
</dbReference>
<proteinExistence type="inferred from homology"/>
<dbReference type="PROSITE" id="PS50084">
    <property type="entry name" value="KH_TYPE_1"/>
    <property type="match status" value="1"/>
</dbReference>
<dbReference type="InterPro" id="IPR022711">
    <property type="entry name" value="RNase_Y_N"/>
</dbReference>
<dbReference type="InterPro" id="IPR003607">
    <property type="entry name" value="HD/PDEase_dom"/>
</dbReference>
<evidence type="ECO:0000256" key="3">
    <source>
        <dbReference type="ARBA" id="ARBA00022722"/>
    </source>
</evidence>
<dbReference type="Pfam" id="PF01966">
    <property type="entry name" value="HD"/>
    <property type="match status" value="1"/>
</dbReference>
<dbReference type="Proteomes" id="UP000228535">
    <property type="component" value="Unassembled WGS sequence"/>
</dbReference>
<evidence type="ECO:0000256" key="9">
    <source>
        <dbReference type="HAMAP-Rule" id="MF_00335"/>
    </source>
</evidence>
<comment type="caution">
    <text evidence="13">The sequence shown here is derived from an EMBL/GenBank/DDBJ whole genome shotgun (WGS) entry which is preliminary data.</text>
</comment>
<reference evidence="13 14" key="1">
    <citation type="submission" date="2017-11" db="EMBL/GenBank/DDBJ databases">
        <title>Genomic Encyclopedia of Archaeal and Bacterial Type Strains, Phase II (KMG-II): From Individual Species to Whole Genera.</title>
        <authorList>
            <person name="Goeker M."/>
        </authorList>
    </citation>
    <scope>NUCLEOTIDE SEQUENCE [LARGE SCALE GENOMIC DNA]</scope>
    <source>
        <strain evidence="13 14">DSM 11115</strain>
    </source>
</reference>
<keyword evidence="8" id="KW-0472">Membrane</keyword>
<evidence type="ECO:0000313" key="13">
    <source>
        <dbReference type="EMBL" id="PJJ58772.1"/>
    </source>
</evidence>
<evidence type="ECO:0000256" key="4">
    <source>
        <dbReference type="ARBA" id="ARBA00022759"/>
    </source>
</evidence>
<evidence type="ECO:0000313" key="14">
    <source>
        <dbReference type="Proteomes" id="UP000228535"/>
    </source>
</evidence>
<evidence type="ECO:0000256" key="6">
    <source>
        <dbReference type="ARBA" id="ARBA00022884"/>
    </source>
</evidence>
<dbReference type="InterPro" id="IPR006674">
    <property type="entry name" value="HD_domain"/>
</dbReference>
<feature type="domain" description="HD" evidence="12">
    <location>
        <begin position="381"/>
        <end position="474"/>
    </location>
</feature>
<dbReference type="GO" id="GO:0016787">
    <property type="term" value="F:hydrolase activity"/>
    <property type="evidence" value="ECO:0007669"/>
    <property type="project" value="UniProtKB-KW"/>
</dbReference>
<sequence>MPDILYIILAAVLALGVGIVVGRQLAGKARLDHEADAKARAQQIIQEAEAQATRTRDERIQQSKDKFRQLKNEFEQESKRQKQELEAELTQRRQGVVEQEQSIKQLTLTTQRQLEQIQKKEQDMDLLREKLQHDSQQQRERLEAQEEKRRATLETQLTKLQQREQEVEEELESTRESLNAQLIQVQHQLETISGLTAAEAREQLVESLKNEAQIQASSYIKDVVAQAKLTATKDAKKVVLETIQRTAAEHAIENCVSIFNIESDDVKGKIIGREGRNIRALEAATGVEIIVDDTPEAIIISGFDPVRREVARLSLHLLVKDGRIHPARIEEIVAKTRKNIDEEIVEIGERTIIDLGIHGLHPELIKMVGRMRFRSSYGQNLLQHSREVANLCATMAAELGLNVKHAKRAGLLHDIGKVSTEEPELPHAILGMEMAKKYKEHPDVVNAIGAHHDEIEMTAMISPLVQACDAISGSRPGARREMMESYIKRLKQLEETAVSFDGVLQCYAIQAGRELRVMVNADNVTDERAQELSYEISQKIEKEMQYPGQIKITVIREMRAVAYAK</sequence>
<comment type="function">
    <text evidence="9">Endoribonuclease that initiates mRNA decay.</text>
</comment>
<dbReference type="CDD" id="cd00077">
    <property type="entry name" value="HDc"/>
    <property type="match status" value="1"/>
</dbReference>